<dbReference type="GO" id="GO:0008142">
    <property type="term" value="F:oxysterol binding"/>
    <property type="evidence" value="ECO:0007669"/>
    <property type="project" value="TreeGrafter"/>
</dbReference>
<evidence type="ECO:0000256" key="1">
    <source>
        <dbReference type="ARBA" id="ARBA00008842"/>
    </source>
</evidence>
<keyword evidence="5" id="KW-1185">Reference proteome</keyword>
<dbReference type="InterPro" id="IPR000648">
    <property type="entry name" value="Oxysterol-bd"/>
</dbReference>
<evidence type="ECO:0000313" key="4">
    <source>
        <dbReference type="EMBL" id="EMF14171.1"/>
    </source>
</evidence>
<keyword evidence="3" id="KW-0175">Coiled coil</keyword>
<proteinExistence type="inferred from homology"/>
<dbReference type="PROSITE" id="PS01013">
    <property type="entry name" value="OSBP"/>
    <property type="match status" value="1"/>
</dbReference>
<dbReference type="InterPro" id="IPR037239">
    <property type="entry name" value="OSBP_sf"/>
</dbReference>
<dbReference type="GO" id="GO:0016020">
    <property type="term" value="C:membrane"/>
    <property type="evidence" value="ECO:0007669"/>
    <property type="project" value="TreeGrafter"/>
</dbReference>
<dbReference type="InterPro" id="IPR018494">
    <property type="entry name" value="Oxysterol-bd_CS"/>
</dbReference>
<organism evidence="4 5">
    <name type="scientific">Sphaerulina musiva (strain SO2202)</name>
    <name type="common">Poplar stem canker fungus</name>
    <name type="synonym">Septoria musiva</name>
    <dbReference type="NCBI Taxonomy" id="692275"/>
    <lineage>
        <taxon>Eukaryota</taxon>
        <taxon>Fungi</taxon>
        <taxon>Dikarya</taxon>
        <taxon>Ascomycota</taxon>
        <taxon>Pezizomycotina</taxon>
        <taxon>Dothideomycetes</taxon>
        <taxon>Dothideomycetidae</taxon>
        <taxon>Mycosphaerellales</taxon>
        <taxon>Mycosphaerellaceae</taxon>
        <taxon>Sphaerulina</taxon>
    </lineage>
</organism>
<dbReference type="PANTHER" id="PTHR10972">
    <property type="entry name" value="OXYSTEROL-BINDING PROTEIN-RELATED"/>
    <property type="match status" value="1"/>
</dbReference>
<feature type="coiled-coil region" evidence="3">
    <location>
        <begin position="309"/>
        <end position="336"/>
    </location>
</feature>
<evidence type="ECO:0000256" key="3">
    <source>
        <dbReference type="SAM" id="Coils"/>
    </source>
</evidence>
<dbReference type="GeneID" id="27901766"/>
<protein>
    <submittedName>
        <fullName evidence="4">Oxysterol-binding protein</fullName>
    </submittedName>
</protein>
<comment type="similarity">
    <text evidence="1 2">Belongs to the OSBP family.</text>
</comment>
<dbReference type="Gene3D" id="2.40.160.120">
    <property type="match status" value="1"/>
</dbReference>
<dbReference type="OrthoDB" id="14833at2759"/>
<dbReference type="SUPFAM" id="SSF144000">
    <property type="entry name" value="Oxysterol-binding protein-like"/>
    <property type="match status" value="1"/>
</dbReference>
<dbReference type="GO" id="GO:0005829">
    <property type="term" value="C:cytosol"/>
    <property type="evidence" value="ECO:0007669"/>
    <property type="project" value="TreeGrafter"/>
</dbReference>
<evidence type="ECO:0000313" key="5">
    <source>
        <dbReference type="Proteomes" id="UP000016931"/>
    </source>
</evidence>
<dbReference type="HOGENOM" id="CLU_012334_0_2_1"/>
<dbReference type="AlphaFoldDB" id="M3C1I6"/>
<dbReference type="Pfam" id="PF01237">
    <property type="entry name" value="Oxysterol_BP"/>
    <property type="match status" value="1"/>
</dbReference>
<name>M3C1I6_SPHMS</name>
<gene>
    <name evidence="4" type="ORF">SEPMUDRAFT_147976</name>
</gene>
<dbReference type="eggNOG" id="KOG2210">
    <property type="taxonomic scope" value="Eukaryota"/>
</dbReference>
<dbReference type="Proteomes" id="UP000016931">
    <property type="component" value="Unassembled WGS sequence"/>
</dbReference>
<dbReference type="Gene3D" id="1.10.287.2720">
    <property type="match status" value="1"/>
</dbReference>
<dbReference type="EMBL" id="KB456262">
    <property type="protein sequence ID" value="EMF14171.1"/>
    <property type="molecule type" value="Genomic_DNA"/>
</dbReference>
<sequence>MADTSEQQSGLKQFLASIATIKGDLSTITAPPFVLADKSTTEFPRYWIEQPELFNAPAHEQDAAKRILAVLKWFLASLKSQQYAGRQPSQGVKKPLNAFLGEVFIGDVGATEDDQTHLIAEQVSHHPPVTACYLWNDKHGVRAEGYTRQDIRFTGTVNITQIGHAILHLDAFDEDYLIPLPNVKVTGILTGSPYPELQGSYSIVCSNGYVAEVDFSGRRMFGLAGDKNHVTAAVYPPQDKKHKEPIYVAQGNWSEQFEIKDNAGTVIDTYSVASATASQFRTLPIERQDPWESRKAWQGVIAAIKAGNMQETADSKNKLESAQRELRKRTETAEESWRALFFTKETGHPIAEKLLAEAGKNLEVQSTVGVWRFNPSAASSLQRPWRGDLTPFG</sequence>
<dbReference type="PANTHER" id="PTHR10972:SF92">
    <property type="entry name" value="OXYSTEROL BINDING PROTEIN"/>
    <property type="match status" value="1"/>
</dbReference>
<evidence type="ECO:0000256" key="2">
    <source>
        <dbReference type="RuleBase" id="RU003844"/>
    </source>
</evidence>
<dbReference type="STRING" id="692275.M3C1I6"/>
<accession>M3C1I6</accession>
<reference evidence="4 5" key="1">
    <citation type="journal article" date="2012" name="PLoS Pathog.">
        <title>Diverse lifestyles and strategies of plant pathogenesis encoded in the genomes of eighteen Dothideomycetes fungi.</title>
        <authorList>
            <person name="Ohm R.A."/>
            <person name="Feau N."/>
            <person name="Henrissat B."/>
            <person name="Schoch C.L."/>
            <person name="Horwitz B.A."/>
            <person name="Barry K.W."/>
            <person name="Condon B.J."/>
            <person name="Copeland A.C."/>
            <person name="Dhillon B."/>
            <person name="Glaser F."/>
            <person name="Hesse C.N."/>
            <person name="Kosti I."/>
            <person name="LaButti K."/>
            <person name="Lindquist E.A."/>
            <person name="Lucas S."/>
            <person name="Salamov A.A."/>
            <person name="Bradshaw R.E."/>
            <person name="Ciuffetti L."/>
            <person name="Hamelin R.C."/>
            <person name="Kema G.H.J."/>
            <person name="Lawrence C."/>
            <person name="Scott J.A."/>
            <person name="Spatafora J.W."/>
            <person name="Turgeon B.G."/>
            <person name="de Wit P.J.G.M."/>
            <person name="Zhong S."/>
            <person name="Goodwin S.B."/>
            <person name="Grigoriev I.V."/>
        </authorList>
    </citation>
    <scope>NUCLEOTIDE SEQUENCE [LARGE SCALE GENOMIC DNA]</scope>
    <source>
        <strain evidence="4 5">SO2202</strain>
    </source>
</reference>
<dbReference type="RefSeq" id="XP_016762292.1">
    <property type="nucleotide sequence ID" value="XM_016904629.1"/>
</dbReference>
<dbReference type="Gene3D" id="3.30.70.3490">
    <property type="match status" value="1"/>
</dbReference>
<dbReference type="OMA" id="WEPLFFK"/>